<dbReference type="Proteomes" id="UP001165492">
    <property type="component" value="Unassembled WGS sequence"/>
</dbReference>
<feature type="transmembrane region" description="Helical" evidence="1">
    <location>
        <begin position="7"/>
        <end position="27"/>
    </location>
</feature>
<gene>
    <name evidence="2" type="ORF">LMF89_18615</name>
</gene>
<accession>A0ABS8HWD9</accession>
<comment type="caution">
    <text evidence="2">The sequence shown here is derived from an EMBL/GenBank/DDBJ whole genome shotgun (WGS) entry which is preliminary data.</text>
</comment>
<evidence type="ECO:0000313" key="3">
    <source>
        <dbReference type="Proteomes" id="UP001165492"/>
    </source>
</evidence>
<protein>
    <submittedName>
        <fullName evidence="2">Uncharacterized protein</fullName>
    </submittedName>
</protein>
<name>A0ABS8HWD9_9FIRM</name>
<reference evidence="2" key="1">
    <citation type="submission" date="2021-11" db="EMBL/GenBank/DDBJ databases">
        <title>Description of a new species Pelosinus isolated from the bottom sediments of Lake Baikal.</title>
        <authorList>
            <person name="Zakharyuk A."/>
        </authorList>
    </citation>
    <scope>NUCLEOTIDE SEQUENCE</scope>
    <source>
        <strain evidence="2">Bkl1</strain>
    </source>
</reference>
<keyword evidence="3" id="KW-1185">Reference proteome</keyword>
<proteinExistence type="predicted"/>
<evidence type="ECO:0000256" key="1">
    <source>
        <dbReference type="SAM" id="Phobius"/>
    </source>
</evidence>
<keyword evidence="1" id="KW-0472">Membrane</keyword>
<feature type="transmembrane region" description="Helical" evidence="1">
    <location>
        <begin position="164"/>
        <end position="189"/>
    </location>
</feature>
<keyword evidence="1" id="KW-1133">Transmembrane helix</keyword>
<keyword evidence="1" id="KW-0812">Transmembrane</keyword>
<dbReference type="RefSeq" id="WP_229536359.1">
    <property type="nucleotide sequence ID" value="NZ_JAJHJB010000031.1"/>
</dbReference>
<dbReference type="EMBL" id="JAJHJB010000031">
    <property type="protein sequence ID" value="MCC5467350.1"/>
    <property type="molecule type" value="Genomic_DNA"/>
</dbReference>
<feature type="transmembrane region" description="Helical" evidence="1">
    <location>
        <begin position="106"/>
        <end position="127"/>
    </location>
</feature>
<evidence type="ECO:0000313" key="2">
    <source>
        <dbReference type="EMBL" id="MCC5467350.1"/>
    </source>
</evidence>
<sequence length="198" mass="22535">MKRFDSILLRTFLYGLPLILLLAIFSYSYDSVPPVSANNYIILLENFAGFMFMSWMLLSIYLGIRLMFSGIFREKVLTKLTFIKERDEREVMLTGKAAKATMLTTLAILIFLFVLSCFQISVCSIPLEKAIDGKTNIISLGVKLELLENLPKDDAREAMQEQTIFSYAGLPISSSALILGLIIWQVVAYNYSMRRLMK</sequence>
<feature type="transmembrane region" description="Helical" evidence="1">
    <location>
        <begin position="47"/>
        <end position="68"/>
    </location>
</feature>
<organism evidence="2 3">
    <name type="scientific">Pelosinus baikalensis</name>
    <dbReference type="NCBI Taxonomy" id="2892015"/>
    <lineage>
        <taxon>Bacteria</taxon>
        <taxon>Bacillati</taxon>
        <taxon>Bacillota</taxon>
        <taxon>Negativicutes</taxon>
        <taxon>Selenomonadales</taxon>
        <taxon>Sporomusaceae</taxon>
        <taxon>Pelosinus</taxon>
    </lineage>
</organism>